<name>A0AAE0I1W6_9PEZI</name>
<comment type="cofactor">
    <cofactor evidence="1">
        <name>pyrroloquinoline quinone</name>
        <dbReference type="ChEBI" id="CHEBI:58442"/>
    </cofactor>
</comment>
<keyword evidence="8" id="KW-1185">Reference proteome</keyword>
<evidence type="ECO:0000256" key="4">
    <source>
        <dbReference type="SAM" id="SignalP"/>
    </source>
</evidence>
<dbReference type="AlphaFoldDB" id="A0AAE0I1W6"/>
<feature type="domain" description="Pyrrolo-quinoline quinone repeat" evidence="5">
    <location>
        <begin position="27"/>
        <end position="315"/>
    </location>
</feature>
<dbReference type="Gene3D" id="2.130.10.10">
    <property type="entry name" value="YVTN repeat-like/Quinoprotein amine dehydrogenase"/>
    <property type="match status" value="1"/>
</dbReference>
<dbReference type="InterPro" id="IPR015943">
    <property type="entry name" value="WD40/YVTN_repeat-like_dom_sf"/>
</dbReference>
<keyword evidence="3" id="KW-0560">Oxidoreductase</keyword>
<dbReference type="GO" id="GO:0016491">
    <property type="term" value="F:oxidoreductase activity"/>
    <property type="evidence" value="ECO:0007669"/>
    <property type="project" value="UniProtKB-KW"/>
</dbReference>
<gene>
    <name evidence="7" type="ORF">B0H66DRAFT_562419</name>
</gene>
<sequence>MLSPQVLVSLLATASLALAGGSQQASWAGWGGGIYNNRWTDSQIITTSNVNSLTQTCQLSYQFGVSATPVVLGRSVYYPTWNGSFVALDYTTCKVQWMLNVTKIINDFAPLSPETVQATYQASRTSPQIDGDILYFGTQTHALLVAVNRLTGKFLAATSLNPHPLAVVTISPTVYKGTIFVGTSSYEEPAPLFWPDYPCCSYIGNMIALTFNARMNKFTVKWDIPTLPSPPAGNSEVWWSGAGVWGSQPSIDPQENQVFFGTGNVYSFPPTYAHCVNETSDCLPPGVNQEAVIAIDIASGKTNWVRRVTPMDAWNGACVLTPIDKENCPSEPPGRDGDFGMAPTFVPRHASGLKDDIVVVGQKNAVIYAFSASSGRTVWMKNVSPQMQGGGISWGIAVDDKRIYYTLPYSRRGLPFNVSSSVYGAASLTSGKVLWETPATLMVNAIALQPPTVAGGLVLYPQAGVITSDGSPSDYDNSRGSLVVIEKVTGQIIKEMEMDTSFQGGIAVVGEYVLFGTGYRNGVFYLGNGSLNVLKVVTRPRHGKE</sequence>
<evidence type="ECO:0000313" key="8">
    <source>
        <dbReference type="Proteomes" id="UP001283341"/>
    </source>
</evidence>
<dbReference type="InterPro" id="IPR002372">
    <property type="entry name" value="PQQ_rpt_dom"/>
</dbReference>
<comment type="caution">
    <text evidence="7">The sequence shown here is derived from an EMBL/GenBank/DDBJ whole genome shotgun (WGS) entry which is preliminary data.</text>
</comment>
<organism evidence="7 8">
    <name type="scientific">Apodospora peruviana</name>
    <dbReference type="NCBI Taxonomy" id="516989"/>
    <lineage>
        <taxon>Eukaryota</taxon>
        <taxon>Fungi</taxon>
        <taxon>Dikarya</taxon>
        <taxon>Ascomycota</taxon>
        <taxon>Pezizomycotina</taxon>
        <taxon>Sordariomycetes</taxon>
        <taxon>Sordariomycetidae</taxon>
        <taxon>Sordariales</taxon>
        <taxon>Lasiosphaeriaceae</taxon>
        <taxon>Apodospora</taxon>
    </lineage>
</organism>
<keyword evidence="4" id="KW-0732">Signal</keyword>
<evidence type="ECO:0000256" key="1">
    <source>
        <dbReference type="ARBA" id="ARBA00001931"/>
    </source>
</evidence>
<dbReference type="Pfam" id="PF01011">
    <property type="entry name" value="PQQ"/>
    <property type="match status" value="1"/>
</dbReference>
<dbReference type="InterPro" id="IPR011047">
    <property type="entry name" value="Quinoprotein_ADH-like_sf"/>
</dbReference>
<feature type="signal peptide" evidence="4">
    <location>
        <begin position="1"/>
        <end position="19"/>
    </location>
</feature>
<dbReference type="EMBL" id="JAUEDM010000005">
    <property type="protein sequence ID" value="KAK3316931.1"/>
    <property type="molecule type" value="Genomic_DNA"/>
</dbReference>
<comment type="similarity">
    <text evidence="2">Belongs to the bacterial PQQ dehydrogenase family.</text>
</comment>
<reference evidence="7" key="2">
    <citation type="submission" date="2023-06" db="EMBL/GenBank/DDBJ databases">
        <authorList>
            <consortium name="Lawrence Berkeley National Laboratory"/>
            <person name="Haridas S."/>
            <person name="Hensen N."/>
            <person name="Bonometti L."/>
            <person name="Westerberg I."/>
            <person name="Brannstrom I.O."/>
            <person name="Guillou S."/>
            <person name="Cros-Aarteil S."/>
            <person name="Calhoun S."/>
            <person name="Kuo A."/>
            <person name="Mondo S."/>
            <person name="Pangilinan J."/>
            <person name="Riley R."/>
            <person name="Labutti K."/>
            <person name="Andreopoulos B."/>
            <person name="Lipzen A."/>
            <person name="Chen C."/>
            <person name="Yanf M."/>
            <person name="Daum C."/>
            <person name="Ng V."/>
            <person name="Clum A."/>
            <person name="Steindorff A."/>
            <person name="Ohm R."/>
            <person name="Martin F."/>
            <person name="Silar P."/>
            <person name="Natvig D."/>
            <person name="Lalanne C."/>
            <person name="Gautier V."/>
            <person name="Ament-Velasquez S.L."/>
            <person name="Kruys A."/>
            <person name="Hutchinson M.I."/>
            <person name="Powell A.J."/>
            <person name="Barry K."/>
            <person name="Miller A.N."/>
            <person name="Grigoriev I.V."/>
            <person name="Debuchy R."/>
            <person name="Gladieux P."/>
            <person name="Thoren M.H."/>
            <person name="Johannesson H."/>
        </authorList>
    </citation>
    <scope>NUCLEOTIDE SEQUENCE</scope>
    <source>
        <strain evidence="7">CBS 118394</strain>
    </source>
</reference>
<dbReference type="Proteomes" id="UP001283341">
    <property type="component" value="Unassembled WGS sequence"/>
</dbReference>
<dbReference type="PANTHER" id="PTHR32303:SF10">
    <property type="entry name" value="OUTER MEMBRANE PROTEIN ASSEMBLY FACTOR BAMB"/>
    <property type="match status" value="1"/>
</dbReference>
<accession>A0AAE0I1W6</accession>
<feature type="chain" id="PRO_5042169779" evidence="4">
    <location>
        <begin position="20"/>
        <end position="545"/>
    </location>
</feature>
<evidence type="ECO:0000256" key="2">
    <source>
        <dbReference type="ARBA" id="ARBA00008156"/>
    </source>
</evidence>
<evidence type="ECO:0000259" key="5">
    <source>
        <dbReference type="Pfam" id="PF01011"/>
    </source>
</evidence>
<reference evidence="7" key="1">
    <citation type="journal article" date="2023" name="Mol. Phylogenet. Evol.">
        <title>Genome-scale phylogeny and comparative genomics of the fungal order Sordariales.</title>
        <authorList>
            <person name="Hensen N."/>
            <person name="Bonometti L."/>
            <person name="Westerberg I."/>
            <person name="Brannstrom I.O."/>
            <person name="Guillou S."/>
            <person name="Cros-Aarteil S."/>
            <person name="Calhoun S."/>
            <person name="Haridas S."/>
            <person name="Kuo A."/>
            <person name="Mondo S."/>
            <person name="Pangilinan J."/>
            <person name="Riley R."/>
            <person name="LaButti K."/>
            <person name="Andreopoulos B."/>
            <person name="Lipzen A."/>
            <person name="Chen C."/>
            <person name="Yan M."/>
            <person name="Daum C."/>
            <person name="Ng V."/>
            <person name="Clum A."/>
            <person name="Steindorff A."/>
            <person name="Ohm R.A."/>
            <person name="Martin F."/>
            <person name="Silar P."/>
            <person name="Natvig D.O."/>
            <person name="Lalanne C."/>
            <person name="Gautier V."/>
            <person name="Ament-Velasquez S.L."/>
            <person name="Kruys A."/>
            <person name="Hutchinson M.I."/>
            <person name="Powell A.J."/>
            <person name="Barry K."/>
            <person name="Miller A.N."/>
            <person name="Grigoriev I.V."/>
            <person name="Debuchy R."/>
            <person name="Gladieux P."/>
            <person name="Hiltunen Thoren M."/>
            <person name="Johannesson H."/>
        </authorList>
    </citation>
    <scope>NUCLEOTIDE SEQUENCE</scope>
    <source>
        <strain evidence="7">CBS 118394</strain>
    </source>
</reference>
<evidence type="ECO:0000259" key="6">
    <source>
        <dbReference type="Pfam" id="PF13360"/>
    </source>
</evidence>
<dbReference type="SUPFAM" id="SSF50998">
    <property type="entry name" value="Quinoprotein alcohol dehydrogenase-like"/>
    <property type="match status" value="1"/>
</dbReference>
<dbReference type="SMART" id="SM00564">
    <property type="entry name" value="PQQ"/>
    <property type="match status" value="4"/>
</dbReference>
<dbReference type="Gene3D" id="2.140.10.10">
    <property type="entry name" value="Quinoprotein alcohol dehydrogenase-like superfamily"/>
    <property type="match status" value="1"/>
</dbReference>
<protein>
    <submittedName>
        <fullName evidence="7">Quinon protein alcohol dehydrogenase-like superfamily</fullName>
    </submittedName>
</protein>
<feature type="domain" description="Pyrrolo-quinoline quinone repeat" evidence="6">
    <location>
        <begin position="364"/>
        <end position="480"/>
    </location>
</feature>
<evidence type="ECO:0000256" key="3">
    <source>
        <dbReference type="ARBA" id="ARBA00023002"/>
    </source>
</evidence>
<dbReference type="Pfam" id="PF13360">
    <property type="entry name" value="PQQ_2"/>
    <property type="match status" value="1"/>
</dbReference>
<proteinExistence type="inferred from homology"/>
<dbReference type="PANTHER" id="PTHR32303">
    <property type="entry name" value="QUINOPROTEIN ALCOHOL DEHYDROGENASE (CYTOCHROME C)"/>
    <property type="match status" value="1"/>
</dbReference>
<evidence type="ECO:0000313" key="7">
    <source>
        <dbReference type="EMBL" id="KAK3316931.1"/>
    </source>
</evidence>
<dbReference type="InterPro" id="IPR018391">
    <property type="entry name" value="PQQ_b-propeller_rpt"/>
</dbReference>